<evidence type="ECO:0000256" key="5">
    <source>
        <dbReference type="ARBA" id="ARBA00023163"/>
    </source>
</evidence>
<evidence type="ECO:0000256" key="6">
    <source>
        <dbReference type="ARBA" id="ARBA00023242"/>
    </source>
</evidence>
<dbReference type="GO" id="GO:0005634">
    <property type="term" value="C:nucleus"/>
    <property type="evidence" value="ECO:0007669"/>
    <property type="project" value="UniProtKB-SubCell"/>
</dbReference>
<evidence type="ECO:0000313" key="11">
    <source>
        <dbReference type="Proteomes" id="UP000092461"/>
    </source>
</evidence>
<dbReference type="EMBL" id="AJWK01016579">
    <property type="status" value="NOT_ANNOTATED_CDS"/>
    <property type="molecule type" value="Genomic_DNA"/>
</dbReference>
<accession>A0A1B0CKS1</accession>
<sequence length="145" mass="16807">MRRYKIPRKCANSPKLNTPRKCRAKKESSKKIRCQGDDFSSSSEEIEIKKRQKKNAHNLIEKRRRIQINDRINELATLLPKVSEPFGEVIDMHCSDKSGILKSTVEYIKCLKSEVEKLRAEAKQFQDLQKNNNDFGNRIKCDGIG</sequence>
<comment type="subcellular location">
    <subcellularLocation>
        <location evidence="1">Nucleus</location>
    </subcellularLocation>
</comment>
<evidence type="ECO:0000256" key="2">
    <source>
        <dbReference type="ARBA" id="ARBA00008289"/>
    </source>
</evidence>
<dbReference type="SUPFAM" id="SSF47459">
    <property type="entry name" value="HLH, helix-loop-helix DNA-binding domain"/>
    <property type="match status" value="1"/>
</dbReference>
<dbReference type="Pfam" id="PF00010">
    <property type="entry name" value="HLH"/>
    <property type="match status" value="1"/>
</dbReference>
<evidence type="ECO:0000256" key="1">
    <source>
        <dbReference type="ARBA" id="ARBA00004123"/>
    </source>
</evidence>
<dbReference type="VEuPathDB" id="VectorBase:LLONM1_002256"/>
<feature type="domain" description="BHLH" evidence="9">
    <location>
        <begin position="52"/>
        <end position="111"/>
    </location>
</feature>
<evidence type="ECO:0000256" key="7">
    <source>
        <dbReference type="SAM" id="Coils"/>
    </source>
</evidence>
<dbReference type="SMART" id="SM00353">
    <property type="entry name" value="HLH"/>
    <property type="match status" value="1"/>
</dbReference>
<dbReference type="GO" id="GO:0000978">
    <property type="term" value="F:RNA polymerase II cis-regulatory region sequence-specific DNA binding"/>
    <property type="evidence" value="ECO:0007669"/>
    <property type="project" value="TreeGrafter"/>
</dbReference>
<keyword evidence="6" id="KW-0539">Nucleus</keyword>
<organism evidence="10 11">
    <name type="scientific">Lutzomyia longipalpis</name>
    <name type="common">Sand fly</name>
    <dbReference type="NCBI Taxonomy" id="7200"/>
    <lineage>
        <taxon>Eukaryota</taxon>
        <taxon>Metazoa</taxon>
        <taxon>Ecdysozoa</taxon>
        <taxon>Arthropoda</taxon>
        <taxon>Hexapoda</taxon>
        <taxon>Insecta</taxon>
        <taxon>Pterygota</taxon>
        <taxon>Neoptera</taxon>
        <taxon>Endopterygota</taxon>
        <taxon>Diptera</taxon>
        <taxon>Nematocera</taxon>
        <taxon>Psychodoidea</taxon>
        <taxon>Psychodidae</taxon>
        <taxon>Lutzomyia</taxon>
        <taxon>Lutzomyia</taxon>
    </lineage>
</organism>
<keyword evidence="4" id="KW-0238">DNA-binding</keyword>
<name>A0A1B0CKS1_LUTLO</name>
<dbReference type="GO" id="GO:0046983">
    <property type="term" value="F:protein dimerization activity"/>
    <property type="evidence" value="ECO:0007669"/>
    <property type="project" value="InterPro"/>
</dbReference>
<evidence type="ECO:0000313" key="10">
    <source>
        <dbReference type="EnsemblMetazoa" id="LLOJ005208-PA"/>
    </source>
</evidence>
<feature type="compositionally biased region" description="Basic and acidic residues" evidence="8">
    <location>
        <begin position="25"/>
        <end position="36"/>
    </location>
</feature>
<protein>
    <recommendedName>
        <fullName evidence="9">BHLH domain-containing protein</fullName>
    </recommendedName>
</protein>
<keyword evidence="5" id="KW-0804">Transcription</keyword>
<evidence type="ECO:0000259" key="9">
    <source>
        <dbReference type="PROSITE" id="PS50888"/>
    </source>
</evidence>
<keyword evidence="11" id="KW-1185">Reference proteome</keyword>
<evidence type="ECO:0000256" key="3">
    <source>
        <dbReference type="ARBA" id="ARBA00023015"/>
    </source>
</evidence>
<dbReference type="EnsemblMetazoa" id="LLOJ005208-RA">
    <property type="protein sequence ID" value="LLOJ005208-PA"/>
    <property type="gene ID" value="LLOJ005208"/>
</dbReference>
<keyword evidence="3" id="KW-0805">Transcription regulation</keyword>
<dbReference type="GO" id="GO:0000981">
    <property type="term" value="F:DNA-binding transcription factor activity, RNA polymerase II-specific"/>
    <property type="evidence" value="ECO:0007669"/>
    <property type="project" value="TreeGrafter"/>
</dbReference>
<proteinExistence type="inferred from homology"/>
<dbReference type="PROSITE" id="PS50888">
    <property type="entry name" value="BHLH"/>
    <property type="match status" value="1"/>
</dbReference>
<dbReference type="PANTHER" id="PTHR45776:SF2">
    <property type="entry name" value="MIP04163P"/>
    <property type="match status" value="1"/>
</dbReference>
<dbReference type="Gene3D" id="4.10.280.10">
    <property type="entry name" value="Helix-loop-helix DNA-binding domain"/>
    <property type="match status" value="1"/>
</dbReference>
<reference evidence="10" key="1">
    <citation type="submission" date="2020-05" db="UniProtKB">
        <authorList>
            <consortium name="EnsemblMetazoa"/>
        </authorList>
    </citation>
    <scope>IDENTIFICATION</scope>
    <source>
        <strain evidence="10">Jacobina</strain>
    </source>
</reference>
<dbReference type="AlphaFoldDB" id="A0A1B0CKS1"/>
<dbReference type="InterPro" id="IPR036638">
    <property type="entry name" value="HLH_DNA-bd_sf"/>
</dbReference>
<keyword evidence="7" id="KW-0175">Coiled coil</keyword>
<evidence type="ECO:0000256" key="4">
    <source>
        <dbReference type="ARBA" id="ARBA00023125"/>
    </source>
</evidence>
<comment type="similarity">
    <text evidence="2">Belongs to the MiT/TFE family.</text>
</comment>
<dbReference type="PANTHER" id="PTHR45776">
    <property type="entry name" value="MIP04163P"/>
    <property type="match status" value="1"/>
</dbReference>
<feature type="region of interest" description="Disordered" evidence="8">
    <location>
        <begin position="1"/>
        <end position="55"/>
    </location>
</feature>
<dbReference type="InterPro" id="IPR011598">
    <property type="entry name" value="bHLH_dom"/>
</dbReference>
<feature type="coiled-coil region" evidence="7">
    <location>
        <begin position="101"/>
        <end position="131"/>
    </location>
</feature>
<evidence type="ECO:0000256" key="8">
    <source>
        <dbReference type="SAM" id="MobiDB-lite"/>
    </source>
</evidence>
<dbReference type="VEuPathDB" id="VectorBase:LLOJ005208"/>
<dbReference type="Proteomes" id="UP000092461">
    <property type="component" value="Unassembled WGS sequence"/>
</dbReference>